<dbReference type="AlphaFoldDB" id="A0A5B9QZ67"/>
<evidence type="ECO:0000313" key="1">
    <source>
        <dbReference type="EMBL" id="QEG43259.1"/>
    </source>
</evidence>
<protein>
    <submittedName>
        <fullName evidence="1">Uncharacterized protein</fullName>
    </submittedName>
</protein>
<keyword evidence="2" id="KW-1185">Reference proteome</keyword>
<evidence type="ECO:0000313" key="2">
    <source>
        <dbReference type="Proteomes" id="UP000325286"/>
    </source>
</evidence>
<proteinExistence type="predicted"/>
<dbReference type="Proteomes" id="UP000325286">
    <property type="component" value="Chromosome"/>
</dbReference>
<organism evidence="1 2">
    <name type="scientific">Roseimaritima ulvae</name>
    <dbReference type="NCBI Taxonomy" id="980254"/>
    <lineage>
        <taxon>Bacteria</taxon>
        <taxon>Pseudomonadati</taxon>
        <taxon>Planctomycetota</taxon>
        <taxon>Planctomycetia</taxon>
        <taxon>Pirellulales</taxon>
        <taxon>Pirellulaceae</taxon>
        <taxon>Roseimaritima</taxon>
    </lineage>
</organism>
<reference evidence="1 2" key="1">
    <citation type="submission" date="2019-08" db="EMBL/GenBank/DDBJ databases">
        <title>Deep-cultivation of Planctomycetes and their phenomic and genomic characterization uncovers novel biology.</title>
        <authorList>
            <person name="Wiegand S."/>
            <person name="Jogler M."/>
            <person name="Boedeker C."/>
            <person name="Pinto D."/>
            <person name="Vollmers J."/>
            <person name="Rivas-Marin E."/>
            <person name="Kohn T."/>
            <person name="Peeters S.H."/>
            <person name="Heuer A."/>
            <person name="Rast P."/>
            <person name="Oberbeckmann S."/>
            <person name="Bunk B."/>
            <person name="Jeske O."/>
            <person name="Meyerdierks A."/>
            <person name="Storesund J.E."/>
            <person name="Kallscheuer N."/>
            <person name="Luecker S."/>
            <person name="Lage O.M."/>
            <person name="Pohl T."/>
            <person name="Merkel B.J."/>
            <person name="Hornburger P."/>
            <person name="Mueller R.-W."/>
            <person name="Bruemmer F."/>
            <person name="Labrenz M."/>
            <person name="Spormann A.M."/>
            <person name="Op den Camp H."/>
            <person name="Overmann J."/>
            <person name="Amann R."/>
            <person name="Jetten M.S.M."/>
            <person name="Mascher T."/>
            <person name="Medema M.H."/>
            <person name="Devos D.P."/>
            <person name="Kaster A.-K."/>
            <person name="Ovreas L."/>
            <person name="Rohde M."/>
            <person name="Galperin M.Y."/>
            <person name="Jogler C."/>
        </authorList>
    </citation>
    <scope>NUCLEOTIDE SEQUENCE [LARGE SCALE GENOMIC DNA]</scope>
    <source>
        <strain evidence="1 2">UC8</strain>
    </source>
</reference>
<dbReference type="KEGG" id="rul:UC8_53060"/>
<gene>
    <name evidence="1" type="ORF">UC8_53060</name>
</gene>
<sequence>MDPLVFECQARVGQTVRFQFQLYGSEQVLDLHVQPVSLVQQRDGTITASTERQLPGTVRLDSPPELRLRSGERTKITGTWTLPSGNGQFHAAGLMVTDRSQHEQTVEQGTRPLGVRFVTRYLLRLEAEIHQLHPATSIQLASGQLSDQGGFAFANVLLRNPGRAGQRFTAKARLTDTTGHLVMDDIPLVLPVRMNQPEAKRSQVIVLPETEVLLAGRLPDPVFPGDYQLEIIVGSGRGVSHKQQFPVTVLPEQFLAQRSVVARVLKTIDIQPREIELSTLRRGNRIMPLALENKGREAVAIQLQAIDANGQPLKWLSVRPKTLTLAPGRRRNVMVSLSGRDGGGKDHYATLTVAARGTGSGSQGITQLPVAWLNAARQPAENLALGRLEMREGKTPMLQLSLENQGTRHQAPHLVLTLADDRLTKVRREAGYHAWVLPGQQQVYRFPIPDLYPGRYTATIERISERGAQPVTSQQQITIR</sequence>
<name>A0A5B9QZ67_9BACT</name>
<dbReference type="EMBL" id="CP042914">
    <property type="protein sequence ID" value="QEG43259.1"/>
    <property type="molecule type" value="Genomic_DNA"/>
</dbReference>
<accession>A0A5B9QZ67</accession>